<dbReference type="Gene3D" id="3.20.20.80">
    <property type="entry name" value="Glycosidases"/>
    <property type="match status" value="1"/>
</dbReference>
<dbReference type="Gene3D" id="2.60.40.1180">
    <property type="entry name" value="Golgi alpha-mannosidase II"/>
    <property type="match status" value="1"/>
</dbReference>
<proteinExistence type="inferred from homology"/>
<dbReference type="InterPro" id="IPR018087">
    <property type="entry name" value="Glyco_hydro_5_CS"/>
</dbReference>
<gene>
    <name evidence="8" type="ORF">GB864_06395</name>
</gene>
<organism evidence="8 9">
    <name type="scientific">Agromyces seonyuensis</name>
    <dbReference type="NCBI Taxonomy" id="2662446"/>
    <lineage>
        <taxon>Bacteria</taxon>
        <taxon>Bacillati</taxon>
        <taxon>Actinomycetota</taxon>
        <taxon>Actinomycetes</taxon>
        <taxon>Micrococcales</taxon>
        <taxon>Microbacteriaceae</taxon>
        <taxon>Agromyces</taxon>
    </lineage>
</organism>
<name>A0A6I4P442_9MICO</name>
<feature type="domain" description="Glycoside hydrolase family 5 C-terminal" evidence="7">
    <location>
        <begin position="392"/>
        <end position="468"/>
    </location>
</feature>
<keyword evidence="5" id="KW-0732">Signal</keyword>
<feature type="chain" id="PRO_5026043652" evidence="5">
    <location>
        <begin position="25"/>
        <end position="473"/>
    </location>
</feature>
<dbReference type="SUPFAM" id="SSF51445">
    <property type="entry name" value="(Trans)glycosidases"/>
    <property type="match status" value="1"/>
</dbReference>
<dbReference type="InterPro" id="IPR052066">
    <property type="entry name" value="Glycosphingolipid_Hydrolases"/>
</dbReference>
<dbReference type="GO" id="GO:0000272">
    <property type="term" value="P:polysaccharide catabolic process"/>
    <property type="evidence" value="ECO:0007669"/>
    <property type="project" value="InterPro"/>
</dbReference>
<feature type="domain" description="Glycoside hydrolase family 5" evidence="6">
    <location>
        <begin position="64"/>
        <end position="370"/>
    </location>
</feature>
<dbReference type="GO" id="GO:1901136">
    <property type="term" value="P:carbohydrate derivative catabolic process"/>
    <property type="evidence" value="ECO:0007669"/>
    <property type="project" value="UniProtKB-ARBA"/>
</dbReference>
<dbReference type="PANTHER" id="PTHR31308">
    <property type="match status" value="1"/>
</dbReference>
<dbReference type="InterPro" id="IPR001547">
    <property type="entry name" value="Glyco_hydro_5"/>
</dbReference>
<dbReference type="PROSITE" id="PS00659">
    <property type="entry name" value="GLYCOSYL_HYDROL_F5"/>
    <property type="match status" value="1"/>
</dbReference>
<comment type="caution">
    <text evidence="8">The sequence shown here is derived from an EMBL/GenBank/DDBJ whole genome shotgun (WGS) entry which is preliminary data.</text>
</comment>
<keyword evidence="9" id="KW-1185">Reference proteome</keyword>
<comment type="similarity">
    <text evidence="1 4">Belongs to the glycosyl hydrolase 5 (cellulase A) family.</text>
</comment>
<dbReference type="EMBL" id="WSTA01000021">
    <property type="protein sequence ID" value="MWB98177.1"/>
    <property type="molecule type" value="Genomic_DNA"/>
</dbReference>
<dbReference type="PANTHER" id="PTHR31308:SF3">
    <property type="entry name" value="ENDOGLYCOCERAMIDASE"/>
    <property type="match status" value="1"/>
</dbReference>
<dbReference type="Proteomes" id="UP000438182">
    <property type="component" value="Unassembled WGS sequence"/>
</dbReference>
<dbReference type="InterPro" id="IPR041036">
    <property type="entry name" value="GH5_C"/>
</dbReference>
<evidence type="ECO:0000259" key="6">
    <source>
        <dbReference type="Pfam" id="PF00150"/>
    </source>
</evidence>
<dbReference type="InterPro" id="IPR017853">
    <property type="entry name" value="GH"/>
</dbReference>
<reference evidence="8 9" key="1">
    <citation type="submission" date="2019-12" db="EMBL/GenBank/DDBJ databases">
        <authorList>
            <person name="Kim Y.S."/>
        </authorList>
    </citation>
    <scope>NUCLEOTIDE SEQUENCE [LARGE SCALE GENOMIC DNA]</scope>
    <source>
        <strain evidence="8 9">MMS17-SY077</strain>
    </source>
</reference>
<evidence type="ECO:0000313" key="9">
    <source>
        <dbReference type="Proteomes" id="UP000438182"/>
    </source>
</evidence>
<evidence type="ECO:0000256" key="5">
    <source>
        <dbReference type="SAM" id="SignalP"/>
    </source>
</evidence>
<dbReference type="AlphaFoldDB" id="A0A6I4P442"/>
<dbReference type="RefSeq" id="WP_160423520.1">
    <property type="nucleotide sequence ID" value="NZ_WSTA01000021.1"/>
</dbReference>
<evidence type="ECO:0000259" key="7">
    <source>
        <dbReference type="Pfam" id="PF18564"/>
    </source>
</evidence>
<sequence>MRFGARSTLAVLLVAVFGVGAAAAAARTPVPDSLAAGLTGPDGRTLVAHGFNTASSSKTVADGLPDFTEDDLDAEHADMGTSFVRYLISWRKVEPSPGVYDQDYLDDVAERVRWYDERGYSVMLDMHQDLWGVGITPDGQVGNGAPVWATYMDGLPVEPQPQWELYYLQPGVIRAFDNFWNTTGEHPELMDHYAGAWRAVAERFADTDAVVAYDLMNEPYGGSVQGVAFESGPLTELYQRSVDAIREVDQDSWACLEPQALGFNWGLPSALGHVDDPREGDPRIAFCPHIYPLPMDLGDGFSGTSRDLVEGTVASWRDNVLRTSHELGDVPVILGEFGLDTTLPGALDYVDLMYDTAGELGFGVTYWSRDPGGWGPYEADGTPRNLIGAVDRAYPVAVAGTARSWSWEDGVFTLVTEPDASASAPTELYLPDSIGDDVHVEGAEILEWDAASRILQLEAPAGESEITVVVSAG</sequence>
<evidence type="ECO:0000256" key="2">
    <source>
        <dbReference type="ARBA" id="ARBA00022801"/>
    </source>
</evidence>
<evidence type="ECO:0000256" key="1">
    <source>
        <dbReference type="ARBA" id="ARBA00005641"/>
    </source>
</evidence>
<evidence type="ECO:0000256" key="4">
    <source>
        <dbReference type="RuleBase" id="RU361153"/>
    </source>
</evidence>
<dbReference type="InterPro" id="IPR013780">
    <property type="entry name" value="Glyco_hydro_b"/>
</dbReference>
<accession>A0A6I4P442</accession>
<dbReference type="Pfam" id="PF18564">
    <property type="entry name" value="Glyco_hydro_5_C"/>
    <property type="match status" value="1"/>
</dbReference>
<keyword evidence="2 4" id="KW-0378">Hydrolase</keyword>
<keyword evidence="3 4" id="KW-0326">Glycosidase</keyword>
<dbReference type="Pfam" id="PF00150">
    <property type="entry name" value="Cellulase"/>
    <property type="match status" value="1"/>
</dbReference>
<dbReference type="GO" id="GO:0004553">
    <property type="term" value="F:hydrolase activity, hydrolyzing O-glycosyl compounds"/>
    <property type="evidence" value="ECO:0007669"/>
    <property type="project" value="InterPro"/>
</dbReference>
<evidence type="ECO:0000313" key="8">
    <source>
        <dbReference type="EMBL" id="MWB98177.1"/>
    </source>
</evidence>
<evidence type="ECO:0000256" key="3">
    <source>
        <dbReference type="ARBA" id="ARBA00023295"/>
    </source>
</evidence>
<protein>
    <submittedName>
        <fullName evidence="8">Cellulase family glycosylhydrolase</fullName>
    </submittedName>
</protein>
<dbReference type="GO" id="GO:0016042">
    <property type="term" value="P:lipid catabolic process"/>
    <property type="evidence" value="ECO:0007669"/>
    <property type="project" value="UniProtKB-ARBA"/>
</dbReference>
<feature type="signal peptide" evidence="5">
    <location>
        <begin position="1"/>
        <end position="24"/>
    </location>
</feature>